<organism evidence="6 7">
    <name type="scientific">Mesotoga infera</name>
    <dbReference type="NCBI Taxonomy" id="1236046"/>
    <lineage>
        <taxon>Bacteria</taxon>
        <taxon>Thermotogati</taxon>
        <taxon>Thermotogota</taxon>
        <taxon>Thermotogae</taxon>
        <taxon>Kosmotogales</taxon>
        <taxon>Kosmotogaceae</taxon>
        <taxon>Mesotoga</taxon>
    </lineage>
</organism>
<dbReference type="GO" id="GO:0051536">
    <property type="term" value="F:iron-sulfur cluster binding"/>
    <property type="evidence" value="ECO:0007669"/>
    <property type="project" value="UniProtKB-KW"/>
</dbReference>
<dbReference type="InterPro" id="IPR051805">
    <property type="entry name" value="Dehydratase_Activator_Redct"/>
</dbReference>
<dbReference type="KEGG" id="minf:MESINF_2485"/>
<dbReference type="NCBIfam" id="TIGR00241">
    <property type="entry name" value="CoA_E_activ"/>
    <property type="match status" value="1"/>
</dbReference>
<dbReference type="GO" id="GO:0046872">
    <property type="term" value="F:metal ion binding"/>
    <property type="evidence" value="ECO:0007669"/>
    <property type="project" value="UniProtKB-KW"/>
</dbReference>
<name>A0A7Z7LI17_9BACT</name>
<dbReference type="Gene3D" id="3.40.50.11900">
    <property type="match status" value="1"/>
</dbReference>
<accession>A0A7Z7LI17</accession>
<dbReference type="RefSeq" id="WP_169700103.1">
    <property type="nucleotide sequence ID" value="NZ_LS974202.1"/>
</dbReference>
<evidence type="ECO:0000256" key="4">
    <source>
        <dbReference type="ARBA" id="ARBA00023014"/>
    </source>
</evidence>
<keyword evidence="2" id="KW-0479">Metal-binding</keyword>
<dbReference type="PANTHER" id="PTHR32329:SF2">
    <property type="entry name" value="BIFUNCTIONAL PROTEIN [INCLUDES 2-HYDROXYACYL-COA DEHYDRATASE (N-TER) AND ITS ACTIVATOR DOMAIN (C_TERM)"/>
    <property type="match status" value="1"/>
</dbReference>
<reference evidence="6 7" key="1">
    <citation type="submission" date="2017-01" db="EMBL/GenBank/DDBJ databases">
        <authorList>
            <person name="Erauso G."/>
        </authorList>
    </citation>
    <scope>NUCLEOTIDE SEQUENCE [LARGE SCALE GENOMIC DNA]</scope>
    <source>
        <strain evidence="6">MESINF1</strain>
    </source>
</reference>
<dbReference type="InterPro" id="IPR002731">
    <property type="entry name" value="ATPase_BadF"/>
</dbReference>
<evidence type="ECO:0000256" key="3">
    <source>
        <dbReference type="ARBA" id="ARBA00023004"/>
    </source>
</evidence>
<dbReference type="EMBL" id="LS974202">
    <property type="protein sequence ID" value="SSC13925.1"/>
    <property type="molecule type" value="Genomic_DNA"/>
</dbReference>
<keyword evidence="4" id="KW-0411">Iron-sulfur</keyword>
<evidence type="ECO:0000313" key="6">
    <source>
        <dbReference type="EMBL" id="SSC13925.1"/>
    </source>
</evidence>
<evidence type="ECO:0000256" key="1">
    <source>
        <dbReference type="ARBA" id="ARBA00001966"/>
    </source>
</evidence>
<gene>
    <name evidence="6" type="ORF">MESINF_2485</name>
</gene>
<dbReference type="Pfam" id="PF01869">
    <property type="entry name" value="BcrAD_BadFG"/>
    <property type="match status" value="1"/>
</dbReference>
<dbReference type="CDD" id="cd24036">
    <property type="entry name" value="ASKHA_NBD_BcrAD_BadFG_HgdC_HadI"/>
    <property type="match status" value="1"/>
</dbReference>
<evidence type="ECO:0000256" key="2">
    <source>
        <dbReference type="ARBA" id="ARBA00022723"/>
    </source>
</evidence>
<comment type="cofactor">
    <cofactor evidence="1">
        <name>[4Fe-4S] cluster</name>
        <dbReference type="ChEBI" id="CHEBI:49883"/>
    </cofactor>
</comment>
<dbReference type="Pfam" id="PF06050">
    <property type="entry name" value="HGD-D"/>
    <property type="match status" value="1"/>
</dbReference>
<dbReference type="AlphaFoldDB" id="A0A7Z7LI17"/>
<evidence type="ECO:0000313" key="7">
    <source>
        <dbReference type="Proteomes" id="UP000250796"/>
    </source>
</evidence>
<keyword evidence="7" id="KW-1185">Reference proteome</keyword>
<keyword evidence="3" id="KW-0408">Iron</keyword>
<protein>
    <submittedName>
        <fullName evidence="6">Putative CoA-substrate-specific enzyme activase</fullName>
    </submittedName>
</protein>
<dbReference type="PANTHER" id="PTHR32329">
    <property type="entry name" value="BIFUNCTIONAL PROTEIN [INCLUDES 2-HYDROXYACYL-COA DEHYDRATASE (N-TER) AND ITS ACTIVATOR DOMAIN (C_TERM)-RELATED"/>
    <property type="match status" value="1"/>
</dbReference>
<sequence>MIFYTCSYIPLEILMGTGRDFERLLSVTPSSCHELGCNLCGYAKTVYGAGMELDKGDFLLVADSCDAMRRVGDLLNESSRAGVFIMRLPWKRDELAVEFMASEVLRLIGFLEKKGIDVNLLAGIERFNDLIDHVRSLEATLEGRDLTELYLSALNGLKHVPTGSVDKGKTSGKNFGLAGGIVDMSEIDGIIESAGGVITLNETCLGARPFASRTRIGKDPALSVAQRLIGWRAPCGRFSEKAENEYGELDGLLYAIPKFCDFYDFTRNTSDSKIYRAEIDYPLNSHGQIATRVGALLEKNSARRSKMEKGGGSFFLGIDSGSTTTNGVLTDSTGKILHWKTIRTGINAMASARRLYEELISQSVGTKEEVARIVATGYGRELIDFADETVTEISCHARAVSTLFPSARGIVDIGGQDSKVIKLSTEGKVEDFSMNDRCAAGTGRFLEVMAKVLELDPEEMASLASRSSRELSISSVCTVFAESEVVSLIGRGEKIEDISAGLFNAIVKRVAAMYARLGSPEPLVFTGGVARNAGVVHAMERVFKRKVILPEVPDIMGAYGAALFATDRQEKGQ</sequence>
<dbReference type="InterPro" id="IPR008275">
    <property type="entry name" value="CoA_E_activase_dom"/>
</dbReference>
<dbReference type="Gene3D" id="3.30.420.40">
    <property type="match status" value="2"/>
</dbReference>
<proteinExistence type="predicted"/>
<dbReference type="Gene3D" id="3.40.50.11890">
    <property type="match status" value="1"/>
</dbReference>
<dbReference type="InterPro" id="IPR043129">
    <property type="entry name" value="ATPase_NBD"/>
</dbReference>
<feature type="domain" description="ATPase BadF/BadG/BcrA/BcrD type" evidence="5">
    <location>
        <begin position="316"/>
        <end position="565"/>
    </location>
</feature>
<evidence type="ECO:0000259" key="5">
    <source>
        <dbReference type="Pfam" id="PF01869"/>
    </source>
</evidence>
<dbReference type="SUPFAM" id="SSF53067">
    <property type="entry name" value="Actin-like ATPase domain"/>
    <property type="match status" value="1"/>
</dbReference>
<dbReference type="Proteomes" id="UP000250796">
    <property type="component" value="Chromosome MESINF"/>
</dbReference>
<dbReference type="InterPro" id="IPR010327">
    <property type="entry name" value="FldB/FldC_alpha/beta"/>
</dbReference>